<evidence type="ECO:0000313" key="2">
    <source>
        <dbReference type="Proteomes" id="UP000516052"/>
    </source>
</evidence>
<protein>
    <recommendedName>
        <fullName evidence="3">Serine peptidase</fullName>
    </recommendedName>
</protein>
<name>A0A7H0I609_9ACTN</name>
<accession>A0A7H0I609</accession>
<dbReference type="EMBL" id="CP060828">
    <property type="protein sequence ID" value="QNP68225.1"/>
    <property type="molecule type" value="Genomic_DNA"/>
</dbReference>
<reference evidence="1 2" key="1">
    <citation type="submission" date="2020-08" db="EMBL/GenBank/DDBJ databases">
        <title>A novel species.</title>
        <authorList>
            <person name="Gao J."/>
        </authorList>
    </citation>
    <scope>NUCLEOTIDE SEQUENCE [LARGE SCALE GENOMIC DNA]</scope>
    <source>
        <strain evidence="1 2">CRXT-G-22</strain>
    </source>
</reference>
<evidence type="ECO:0008006" key="3">
    <source>
        <dbReference type="Google" id="ProtNLM"/>
    </source>
</evidence>
<keyword evidence="2" id="KW-1185">Reference proteome</keyword>
<gene>
    <name evidence="1" type="ORF">IAG44_01240</name>
</gene>
<dbReference type="InterPro" id="IPR029058">
    <property type="entry name" value="AB_hydrolase_fold"/>
</dbReference>
<dbReference type="SUPFAM" id="SSF53474">
    <property type="entry name" value="alpha/beta-Hydrolases"/>
    <property type="match status" value="1"/>
</dbReference>
<dbReference type="RefSeq" id="WP_187745267.1">
    <property type="nucleotide sequence ID" value="NZ_CP060828.1"/>
</dbReference>
<sequence>MAEIVAVHGIGQYGSSAGRLRETWLPALREGLTRAGAVGLVDLERVDLDCVYYADELRPGGKDAGMVPAYGPADIEPGFEQELLTLWWRAAAAYEPDRVPGPDSLTKIYSPQLVQRALASLSRSTFWSAVPRRVIIAALKDLRRYLYVPGIRKRVQARIVAALGPDTRIVIGHSLGSVVAYEALHNVDGATTELLLTVGSPLGIPHLVLDRLEPPSEAGQGVWPAAVRRWVNVAGLEDTVALVKDLAPVFGRRVEDHVIRNGLRAHDVTRYLASAEVGRAVADAVD</sequence>
<dbReference type="Proteomes" id="UP000516052">
    <property type="component" value="Chromosome"/>
</dbReference>
<dbReference type="KEGG" id="sroi:IAG44_01240"/>
<evidence type="ECO:0000313" key="1">
    <source>
        <dbReference type="EMBL" id="QNP68225.1"/>
    </source>
</evidence>
<dbReference type="AlphaFoldDB" id="A0A7H0I609"/>
<organism evidence="1 2">
    <name type="scientific">Streptomyces roseirectus</name>
    <dbReference type="NCBI Taxonomy" id="2768066"/>
    <lineage>
        <taxon>Bacteria</taxon>
        <taxon>Bacillati</taxon>
        <taxon>Actinomycetota</taxon>
        <taxon>Actinomycetes</taxon>
        <taxon>Kitasatosporales</taxon>
        <taxon>Streptomycetaceae</taxon>
        <taxon>Streptomyces</taxon>
    </lineage>
</organism>
<proteinExistence type="predicted"/>